<dbReference type="CDD" id="cd07585">
    <property type="entry name" value="nitrilase_7"/>
    <property type="match status" value="1"/>
</dbReference>
<dbReference type="InterPro" id="IPR050345">
    <property type="entry name" value="Aliph_Amidase/BUP"/>
</dbReference>
<evidence type="ECO:0000259" key="2">
    <source>
        <dbReference type="PROSITE" id="PS50263"/>
    </source>
</evidence>
<dbReference type="Gene3D" id="3.60.110.10">
    <property type="entry name" value="Carbon-nitrogen hydrolase"/>
    <property type="match status" value="1"/>
</dbReference>
<comment type="caution">
    <text evidence="3">The sequence shown here is derived from an EMBL/GenBank/DDBJ whole genome shotgun (WGS) entry which is preliminary data.</text>
</comment>
<sequence length="318" mass="36286">MDKIKVSTAQFEHKSGDKEYNLSVIEKLAKQAVKEGSDVIAFHECSITGYTFARKLTKEQMLELAERIPQGESVLRLQQIAAENNIVVLAGLFEKDEHNNLYKAYVCVDKNGLVAKYRKLHPFINPHLNPGTAYCIFEIKGWKCGILICYDNNIIENVRATTLLGAEIIFMPHVTMCTPSSRPGAGFVNPELWKNRENDPTSLRLEFNGMKGRDWLMKWLPARAYDNGIYVVFSNPIGMDDDQLKNGCSMIIDPFGDILNECQTFEDSFVSSVITKEKLKMAGGYRYRKARRPDLYRDIIGQVHQPEQKVVWLHKDSE</sequence>
<organism evidence="3 4">
    <name type="scientific">Elizabethkingia ursingii</name>
    <dbReference type="NCBI Taxonomy" id="1756150"/>
    <lineage>
        <taxon>Bacteria</taxon>
        <taxon>Pseudomonadati</taxon>
        <taxon>Bacteroidota</taxon>
        <taxon>Flavobacteriia</taxon>
        <taxon>Flavobacteriales</taxon>
        <taxon>Weeksellaceae</taxon>
        <taxon>Elizabethkingia</taxon>
    </lineage>
</organism>
<accession>A0ABX3NDJ7</accession>
<dbReference type="Proteomes" id="UP000190016">
    <property type="component" value="Unassembled WGS sequence"/>
</dbReference>
<protein>
    <submittedName>
        <fullName evidence="3">Nitrilase</fullName>
    </submittedName>
</protein>
<keyword evidence="1" id="KW-0378">Hydrolase</keyword>
<dbReference type="PANTHER" id="PTHR43674">
    <property type="entry name" value="NITRILASE C965.09-RELATED"/>
    <property type="match status" value="1"/>
</dbReference>
<dbReference type="PANTHER" id="PTHR43674:SF2">
    <property type="entry name" value="BETA-UREIDOPROPIONASE"/>
    <property type="match status" value="1"/>
</dbReference>
<dbReference type="PROSITE" id="PS50263">
    <property type="entry name" value="CN_HYDROLASE"/>
    <property type="match status" value="1"/>
</dbReference>
<dbReference type="InterPro" id="IPR036526">
    <property type="entry name" value="C-N_Hydrolase_sf"/>
</dbReference>
<evidence type="ECO:0000256" key="1">
    <source>
        <dbReference type="ARBA" id="ARBA00022801"/>
    </source>
</evidence>
<gene>
    <name evidence="3" type="ORF">BB021_19115</name>
</gene>
<dbReference type="SUPFAM" id="SSF56317">
    <property type="entry name" value="Carbon-nitrogen hydrolase"/>
    <property type="match status" value="1"/>
</dbReference>
<reference evidence="3 4" key="1">
    <citation type="submission" date="2016-07" db="EMBL/GenBank/DDBJ databases">
        <title>Revisiting the Taxonomy of the Elizabethkingia Genus based on Whole-Genome Sequencing, Optical Mapping, and MALDI-TOF.</title>
        <authorList>
            <person name="Nicholson A.C."/>
        </authorList>
    </citation>
    <scope>NUCLEOTIDE SEQUENCE [LARGE SCALE GENOMIC DNA]</scope>
    <source>
        <strain evidence="3 4">C1558</strain>
    </source>
</reference>
<keyword evidence="4" id="KW-1185">Reference proteome</keyword>
<dbReference type="Pfam" id="PF00795">
    <property type="entry name" value="CN_hydrolase"/>
    <property type="match status" value="1"/>
</dbReference>
<dbReference type="EMBL" id="MBDS01000001">
    <property type="protein sequence ID" value="OPB94703.1"/>
    <property type="molecule type" value="Genomic_DNA"/>
</dbReference>
<dbReference type="InterPro" id="IPR003010">
    <property type="entry name" value="C-N_Hydrolase"/>
</dbReference>
<evidence type="ECO:0000313" key="4">
    <source>
        <dbReference type="Proteomes" id="UP000190016"/>
    </source>
</evidence>
<name>A0ABX3NDJ7_9FLAO</name>
<evidence type="ECO:0000313" key="3">
    <source>
        <dbReference type="EMBL" id="OPB94703.1"/>
    </source>
</evidence>
<proteinExistence type="predicted"/>
<feature type="domain" description="CN hydrolase" evidence="2">
    <location>
        <begin position="4"/>
        <end position="281"/>
    </location>
</feature>
<dbReference type="RefSeq" id="WP_078777873.1">
    <property type="nucleotide sequence ID" value="NZ_MBDS01000001.1"/>
</dbReference>